<evidence type="ECO:0000256" key="6">
    <source>
        <dbReference type="SAM" id="MobiDB-lite"/>
    </source>
</evidence>
<dbReference type="EMBL" id="JAIWYP010000009">
    <property type="protein sequence ID" value="KAH3769990.1"/>
    <property type="molecule type" value="Genomic_DNA"/>
</dbReference>
<keyword evidence="5" id="KW-0067">ATP-binding</keyword>
<evidence type="ECO:0000256" key="1">
    <source>
        <dbReference type="ARBA" id="ARBA00022527"/>
    </source>
</evidence>
<keyword evidence="9" id="KW-1185">Reference proteome</keyword>
<protein>
    <recommendedName>
        <fullName evidence="7">Alpha-type protein kinase domain-containing protein</fullName>
    </recommendedName>
</protein>
<feature type="domain" description="Alpha-type protein kinase" evidence="7">
    <location>
        <begin position="23"/>
        <end position="262"/>
    </location>
</feature>
<evidence type="ECO:0000259" key="7">
    <source>
        <dbReference type="PROSITE" id="PS51158"/>
    </source>
</evidence>
<dbReference type="InterPro" id="IPR051852">
    <property type="entry name" value="Alpha-type_PK"/>
</dbReference>
<keyword evidence="1" id="KW-0723">Serine/threonine-protein kinase</keyword>
<comment type="caution">
    <text evidence="8">The sequence shown here is derived from an EMBL/GenBank/DDBJ whole genome shotgun (WGS) entry which is preliminary data.</text>
</comment>
<evidence type="ECO:0000256" key="3">
    <source>
        <dbReference type="ARBA" id="ARBA00022741"/>
    </source>
</evidence>
<proteinExistence type="predicted"/>
<dbReference type="GO" id="GO:0004674">
    <property type="term" value="F:protein serine/threonine kinase activity"/>
    <property type="evidence" value="ECO:0007669"/>
    <property type="project" value="UniProtKB-KW"/>
</dbReference>
<gene>
    <name evidence="8" type="ORF">DPMN_171269</name>
</gene>
<feature type="compositionally biased region" description="Pro residues" evidence="6">
    <location>
        <begin position="272"/>
        <end position="289"/>
    </location>
</feature>
<sequence>MSVGLQRFKERCMTQGYTHLFFRQYENCKRYTGSRLLRSIQNGVGFVFELYPQFNTSRGCMRVFKGVVYHKRDYFTRTDVVVKKQQGIAKPGDWKLYIDRCTTGQRLASKFIRHLQTNHNFYQYKVRFVKPIEAIIDEWSSVTAIVARFLKFKLGKDEALLIEERLHGKFVTFVTNCGSGNNRDIAVLSAFAHFTYHESGGELVFCNLQGVEDQDVFTLTNPAIHSKDGTYGDTDLGSEGIDVFFQHHVCTALCINLSRPDDDSTGPISNQEPPPPYEELFPDGPPPVP</sequence>
<evidence type="ECO:0000256" key="4">
    <source>
        <dbReference type="ARBA" id="ARBA00022777"/>
    </source>
</evidence>
<keyword evidence="2" id="KW-0808">Transferase</keyword>
<feature type="region of interest" description="Disordered" evidence="6">
    <location>
        <begin position="260"/>
        <end position="289"/>
    </location>
</feature>
<keyword evidence="4" id="KW-0418">Kinase</keyword>
<keyword evidence="3" id="KW-0547">Nucleotide-binding</keyword>
<name>A0A9D4E046_DREPO</name>
<dbReference type="Pfam" id="PF02816">
    <property type="entry name" value="Alpha_kinase"/>
    <property type="match status" value="1"/>
</dbReference>
<dbReference type="PANTHER" id="PTHR45992">
    <property type="entry name" value="EUKARYOTIC ELONGATION FACTOR 2 KINASE-RELATED"/>
    <property type="match status" value="1"/>
</dbReference>
<evidence type="ECO:0000313" key="9">
    <source>
        <dbReference type="Proteomes" id="UP000828390"/>
    </source>
</evidence>
<dbReference type="GO" id="GO:0005524">
    <property type="term" value="F:ATP binding"/>
    <property type="evidence" value="ECO:0007669"/>
    <property type="project" value="UniProtKB-KW"/>
</dbReference>
<organism evidence="8 9">
    <name type="scientific">Dreissena polymorpha</name>
    <name type="common">Zebra mussel</name>
    <name type="synonym">Mytilus polymorpha</name>
    <dbReference type="NCBI Taxonomy" id="45954"/>
    <lineage>
        <taxon>Eukaryota</taxon>
        <taxon>Metazoa</taxon>
        <taxon>Spiralia</taxon>
        <taxon>Lophotrochozoa</taxon>
        <taxon>Mollusca</taxon>
        <taxon>Bivalvia</taxon>
        <taxon>Autobranchia</taxon>
        <taxon>Heteroconchia</taxon>
        <taxon>Euheterodonta</taxon>
        <taxon>Imparidentia</taxon>
        <taxon>Neoheterodontei</taxon>
        <taxon>Myida</taxon>
        <taxon>Dreissenoidea</taxon>
        <taxon>Dreissenidae</taxon>
        <taxon>Dreissena</taxon>
    </lineage>
</organism>
<reference evidence="8" key="1">
    <citation type="journal article" date="2019" name="bioRxiv">
        <title>The Genome of the Zebra Mussel, Dreissena polymorpha: A Resource for Invasive Species Research.</title>
        <authorList>
            <person name="McCartney M.A."/>
            <person name="Auch B."/>
            <person name="Kono T."/>
            <person name="Mallez S."/>
            <person name="Zhang Y."/>
            <person name="Obille A."/>
            <person name="Becker A."/>
            <person name="Abrahante J.E."/>
            <person name="Garbe J."/>
            <person name="Badalamenti J.P."/>
            <person name="Herman A."/>
            <person name="Mangelson H."/>
            <person name="Liachko I."/>
            <person name="Sullivan S."/>
            <person name="Sone E.D."/>
            <person name="Koren S."/>
            <person name="Silverstein K.A.T."/>
            <person name="Beckman K.B."/>
            <person name="Gohl D.M."/>
        </authorList>
    </citation>
    <scope>NUCLEOTIDE SEQUENCE</scope>
    <source>
        <strain evidence="8">Duluth1</strain>
        <tissue evidence="8">Whole animal</tissue>
    </source>
</reference>
<dbReference type="InterPro" id="IPR004166">
    <property type="entry name" value="a-kinase_dom"/>
</dbReference>
<reference evidence="8" key="2">
    <citation type="submission" date="2020-11" db="EMBL/GenBank/DDBJ databases">
        <authorList>
            <person name="McCartney M.A."/>
            <person name="Auch B."/>
            <person name="Kono T."/>
            <person name="Mallez S."/>
            <person name="Becker A."/>
            <person name="Gohl D.M."/>
            <person name="Silverstein K.A.T."/>
            <person name="Koren S."/>
            <person name="Bechman K.B."/>
            <person name="Herman A."/>
            <person name="Abrahante J.E."/>
            <person name="Garbe J."/>
        </authorList>
    </citation>
    <scope>NUCLEOTIDE SEQUENCE</scope>
    <source>
        <strain evidence="8">Duluth1</strain>
        <tissue evidence="8">Whole animal</tissue>
    </source>
</reference>
<dbReference type="PROSITE" id="PS51158">
    <property type="entry name" value="ALPHA_KINASE"/>
    <property type="match status" value="1"/>
</dbReference>
<dbReference type="CDD" id="cd04515">
    <property type="entry name" value="Alpha_kinase"/>
    <property type="match status" value="1"/>
</dbReference>
<dbReference type="SMART" id="SM00811">
    <property type="entry name" value="Alpha_kinase"/>
    <property type="match status" value="1"/>
</dbReference>
<dbReference type="Gene3D" id="3.20.200.10">
    <property type="entry name" value="MHCK/EF2 kinase"/>
    <property type="match status" value="1"/>
</dbReference>
<accession>A0A9D4E046</accession>
<dbReference type="AlphaFoldDB" id="A0A9D4E046"/>
<evidence type="ECO:0000313" key="8">
    <source>
        <dbReference type="EMBL" id="KAH3769990.1"/>
    </source>
</evidence>
<dbReference type="Proteomes" id="UP000828390">
    <property type="component" value="Unassembled WGS sequence"/>
</dbReference>
<dbReference type="InterPro" id="IPR011009">
    <property type="entry name" value="Kinase-like_dom_sf"/>
</dbReference>
<evidence type="ECO:0000256" key="2">
    <source>
        <dbReference type="ARBA" id="ARBA00022679"/>
    </source>
</evidence>
<dbReference type="SUPFAM" id="SSF56112">
    <property type="entry name" value="Protein kinase-like (PK-like)"/>
    <property type="match status" value="1"/>
</dbReference>
<evidence type="ECO:0000256" key="5">
    <source>
        <dbReference type="ARBA" id="ARBA00022840"/>
    </source>
</evidence>